<accession>A0AAJ0XBZ6</accession>
<dbReference type="InterPro" id="IPR027417">
    <property type="entry name" value="P-loop_NTPase"/>
</dbReference>
<name>A0AAJ0XBZ6_9GAMM</name>
<keyword evidence="1" id="KW-0808">Transferase</keyword>
<organism evidence="2 3">
    <name type="scientific">Halochromatium glycolicum</name>
    <dbReference type="NCBI Taxonomy" id="85075"/>
    <lineage>
        <taxon>Bacteria</taxon>
        <taxon>Pseudomonadati</taxon>
        <taxon>Pseudomonadota</taxon>
        <taxon>Gammaproteobacteria</taxon>
        <taxon>Chromatiales</taxon>
        <taxon>Chromatiaceae</taxon>
        <taxon>Halochromatium</taxon>
    </lineage>
</organism>
<keyword evidence="3" id="KW-1185">Reference proteome</keyword>
<evidence type="ECO:0000313" key="3">
    <source>
        <dbReference type="Proteomes" id="UP001296776"/>
    </source>
</evidence>
<sequence length="642" mass="72399">MLYPPAVLIHSCFSGYSGQIALQQCGRVYSRANEKFMSSESSPSIIGRASERLRTASGRNEIITPDPMVLVGGMSRSGTTLLATVLDSHPEIACGAELLPAELPPPAELLCLLDRAMELAEGEFANAGRALRQDGDRPTGLFFTRCHRAGVAEGEVRDALRELAAEMPGAAMTLGERLKVACRIVRKRALREGAALYGFKYASASLGVALAYLPDAYFVGIIRDPLDVVLSHQKRGFEKTVAEVCASWNAYARKYRTFCEERPERAMTIRYEDLVRAPRRTLGQVFEMLPVSLHQRIFAFYESDSPIHAGAHPNAERLRMNFSTSGVGRGREVLPVDIAQEIDAACRVEMRHLGYDHRGWVKRVRAQSEDRVRISKAERFIQRQKFASKRKFSAADYEALLAPYMETHEIMPIGEYVREAEVGDRKILMIRHDVDHDPETAVKIAEWEAARGLRATYCLLHTSWYYGRLEDGRYRHSDLLLETVERLCELGHEINFHNNLVALTLREGIDPVALLERELAFFHRLGVPISGTSTHGDALCRELGFRNWELFQECCDGRFGGPRTVSYRSGQAEVQLRLGEISMFDYGLEYEAYDIAKDYYHTESGGIMRLRESTFGRRPFGRASQDKGSVCGVLTHPIWWEF</sequence>
<dbReference type="InterPro" id="IPR026634">
    <property type="entry name" value="TPST-like"/>
</dbReference>
<dbReference type="AlphaFoldDB" id="A0AAJ0XBZ6"/>
<proteinExistence type="predicted"/>
<dbReference type="Gene3D" id="3.40.50.300">
    <property type="entry name" value="P-loop containing nucleotide triphosphate hydrolases"/>
    <property type="match status" value="1"/>
</dbReference>
<dbReference type="Pfam" id="PF13469">
    <property type="entry name" value="Sulfotransfer_3"/>
    <property type="match status" value="1"/>
</dbReference>
<protein>
    <recommendedName>
        <fullName evidence="4">Sulfotransferase</fullName>
    </recommendedName>
</protein>
<reference evidence="2" key="1">
    <citation type="submission" date="2017-08" db="EMBL/GenBank/DDBJ databases">
        <authorList>
            <person name="Imhoff J.F."/>
            <person name="Rahn T."/>
            <person name="Kuenzel S."/>
            <person name="Neulinger S.C."/>
        </authorList>
    </citation>
    <scope>NUCLEOTIDE SEQUENCE</scope>
    <source>
        <strain evidence="2">DSM 11080</strain>
    </source>
</reference>
<reference evidence="2" key="2">
    <citation type="journal article" date="2020" name="Microorganisms">
        <title>Osmotic Adaptation and Compatible Solute Biosynthesis of Phototrophic Bacteria as Revealed from Genome Analyses.</title>
        <authorList>
            <person name="Imhoff J.F."/>
            <person name="Rahn T."/>
            <person name="Kunzel S."/>
            <person name="Keller A."/>
            <person name="Neulinger S.C."/>
        </authorList>
    </citation>
    <scope>NUCLEOTIDE SEQUENCE</scope>
    <source>
        <strain evidence="2">DSM 11080</strain>
    </source>
</reference>
<evidence type="ECO:0008006" key="4">
    <source>
        <dbReference type="Google" id="ProtNLM"/>
    </source>
</evidence>
<dbReference type="GO" id="GO:0008476">
    <property type="term" value="F:protein-tyrosine sulfotransferase activity"/>
    <property type="evidence" value="ECO:0007669"/>
    <property type="project" value="InterPro"/>
</dbReference>
<dbReference type="PANTHER" id="PTHR12788">
    <property type="entry name" value="PROTEIN-TYROSINE SULFOTRANSFERASE 2"/>
    <property type="match status" value="1"/>
</dbReference>
<evidence type="ECO:0000313" key="2">
    <source>
        <dbReference type="EMBL" id="MBK1706878.1"/>
    </source>
</evidence>
<evidence type="ECO:0000256" key="1">
    <source>
        <dbReference type="ARBA" id="ARBA00022679"/>
    </source>
</evidence>
<dbReference type="SUPFAM" id="SSF52540">
    <property type="entry name" value="P-loop containing nucleoside triphosphate hydrolases"/>
    <property type="match status" value="1"/>
</dbReference>
<gene>
    <name evidence="2" type="ORF">CKO40_20635</name>
</gene>
<dbReference type="EMBL" id="NRSJ01000054">
    <property type="protein sequence ID" value="MBK1706878.1"/>
    <property type="molecule type" value="Genomic_DNA"/>
</dbReference>
<dbReference type="Proteomes" id="UP001296776">
    <property type="component" value="Unassembled WGS sequence"/>
</dbReference>
<dbReference type="PANTHER" id="PTHR12788:SF10">
    <property type="entry name" value="PROTEIN-TYROSINE SULFOTRANSFERASE"/>
    <property type="match status" value="1"/>
</dbReference>
<comment type="caution">
    <text evidence="2">The sequence shown here is derived from an EMBL/GenBank/DDBJ whole genome shotgun (WGS) entry which is preliminary data.</text>
</comment>